<comment type="similarity">
    <text evidence="6">Belongs to the peptidase M3 family.</text>
</comment>
<evidence type="ECO:0000256" key="4">
    <source>
        <dbReference type="ARBA" id="ARBA00022833"/>
    </source>
</evidence>
<reference evidence="9 10" key="1">
    <citation type="submission" date="2010-07" db="EMBL/GenBank/DDBJ databases">
        <title>The draft genome of Paenibacillus curdlanolyticus YK9.</title>
        <authorList>
            <consortium name="US DOE Joint Genome Institute (JGI-PGF)"/>
            <person name="Lucas S."/>
            <person name="Copeland A."/>
            <person name="Lapidus A."/>
            <person name="Cheng J.-F."/>
            <person name="Bruce D."/>
            <person name="Goodwin L."/>
            <person name="Pitluck S."/>
            <person name="Land M.L."/>
            <person name="Hauser L."/>
            <person name="Chang Y.-J."/>
            <person name="Jeffries C."/>
            <person name="Anderson I.J."/>
            <person name="Johnson E."/>
            <person name="Loganathan U."/>
            <person name="Mulhopadhyay B."/>
            <person name="Kyrpides N."/>
            <person name="Woyke T.J."/>
        </authorList>
    </citation>
    <scope>NUCLEOTIDE SEQUENCE [LARGE SCALE GENOMIC DNA]</scope>
    <source>
        <strain evidence="9 10">YK9</strain>
    </source>
</reference>
<dbReference type="Pfam" id="PF08439">
    <property type="entry name" value="Peptidase_M3_N"/>
    <property type="match status" value="1"/>
</dbReference>
<dbReference type="STRING" id="717606.PaecuDRAFT_1369"/>
<organism evidence="9 10">
    <name type="scientific">Paenibacillus curdlanolyticus YK9</name>
    <dbReference type="NCBI Taxonomy" id="717606"/>
    <lineage>
        <taxon>Bacteria</taxon>
        <taxon>Bacillati</taxon>
        <taxon>Bacillota</taxon>
        <taxon>Bacilli</taxon>
        <taxon>Bacillales</taxon>
        <taxon>Paenibacillaceae</taxon>
        <taxon>Paenibacillus</taxon>
    </lineage>
</organism>
<evidence type="ECO:0000256" key="6">
    <source>
        <dbReference type="RuleBase" id="RU003435"/>
    </source>
</evidence>
<gene>
    <name evidence="9" type="ORF">PaecuDRAFT_1369</name>
</gene>
<dbReference type="InterPro" id="IPR013647">
    <property type="entry name" value="OligopepF_N_dom"/>
</dbReference>
<keyword evidence="10" id="KW-1185">Reference proteome</keyword>
<dbReference type="InterPro" id="IPR001567">
    <property type="entry name" value="Pept_M3A_M3B_dom"/>
</dbReference>
<dbReference type="GO" id="GO:0046872">
    <property type="term" value="F:metal ion binding"/>
    <property type="evidence" value="ECO:0007669"/>
    <property type="project" value="UniProtKB-UniRule"/>
</dbReference>
<dbReference type="InterPro" id="IPR001333">
    <property type="entry name" value="Peptidase_M32_Taq"/>
</dbReference>
<dbReference type="Pfam" id="PF01432">
    <property type="entry name" value="Peptidase_M3"/>
    <property type="match status" value="1"/>
</dbReference>
<comment type="cofactor">
    <cofactor evidence="6">
        <name>Zn(2+)</name>
        <dbReference type="ChEBI" id="CHEBI:29105"/>
    </cofactor>
    <text evidence="6">Binds 1 zinc ion.</text>
</comment>
<dbReference type="Gene3D" id="1.10.1370.20">
    <property type="entry name" value="Oligoendopeptidase f, C-terminal domain"/>
    <property type="match status" value="1"/>
</dbReference>
<evidence type="ECO:0000313" key="10">
    <source>
        <dbReference type="Proteomes" id="UP000005387"/>
    </source>
</evidence>
<keyword evidence="2 6" id="KW-0479">Metal-binding</keyword>
<dbReference type="Proteomes" id="UP000005387">
    <property type="component" value="Unassembled WGS sequence"/>
</dbReference>
<dbReference type="GO" id="GO:0004222">
    <property type="term" value="F:metalloendopeptidase activity"/>
    <property type="evidence" value="ECO:0007669"/>
    <property type="project" value="InterPro"/>
</dbReference>
<dbReference type="eggNOG" id="COG1164">
    <property type="taxonomic scope" value="Bacteria"/>
</dbReference>
<proteinExistence type="inferred from homology"/>
<dbReference type="AlphaFoldDB" id="E0I6U7"/>
<dbReference type="SUPFAM" id="SSF55486">
    <property type="entry name" value="Metalloproteases ('zincins'), catalytic domain"/>
    <property type="match status" value="1"/>
</dbReference>
<accession>E0I6U7</accession>
<evidence type="ECO:0000256" key="3">
    <source>
        <dbReference type="ARBA" id="ARBA00022801"/>
    </source>
</evidence>
<keyword evidence="3 6" id="KW-0378">Hydrolase</keyword>
<dbReference type="InterPro" id="IPR042088">
    <property type="entry name" value="OligoPept_F_C"/>
</dbReference>
<dbReference type="PANTHER" id="PTHR34217">
    <property type="entry name" value="METAL-DEPENDENT CARBOXYPEPTIDASE"/>
    <property type="match status" value="1"/>
</dbReference>
<keyword evidence="5 6" id="KW-0482">Metalloprotease</keyword>
<keyword evidence="4 6" id="KW-0862">Zinc</keyword>
<feature type="domain" description="Peptidase M3A/M3B catalytic" evidence="7">
    <location>
        <begin position="218"/>
        <end position="593"/>
    </location>
</feature>
<dbReference type="RefSeq" id="WP_006037382.1">
    <property type="nucleotide sequence ID" value="NZ_AEDD01000003.1"/>
</dbReference>
<evidence type="ECO:0000256" key="2">
    <source>
        <dbReference type="ARBA" id="ARBA00022723"/>
    </source>
</evidence>
<dbReference type="PANTHER" id="PTHR34217:SF1">
    <property type="entry name" value="CARBOXYPEPTIDASE 1"/>
    <property type="match status" value="1"/>
</dbReference>
<dbReference type="NCBIfam" id="TIGR02290">
    <property type="entry name" value="M3_fam_3"/>
    <property type="match status" value="1"/>
</dbReference>
<dbReference type="GO" id="GO:0006508">
    <property type="term" value="P:proteolysis"/>
    <property type="evidence" value="ECO:0007669"/>
    <property type="project" value="UniProtKB-KW"/>
</dbReference>
<dbReference type="InterPro" id="IPR034006">
    <property type="entry name" value="M3B_PepF_2"/>
</dbReference>
<evidence type="ECO:0000256" key="5">
    <source>
        <dbReference type="ARBA" id="ARBA00023049"/>
    </source>
</evidence>
<dbReference type="EMBL" id="AEDD01000003">
    <property type="protein sequence ID" value="EFM11763.1"/>
    <property type="molecule type" value="Genomic_DNA"/>
</dbReference>
<feature type="domain" description="Oligopeptidase F N-terminal" evidence="8">
    <location>
        <begin position="127"/>
        <end position="194"/>
    </location>
</feature>
<dbReference type="CDD" id="cd09607">
    <property type="entry name" value="M3B_PepF"/>
    <property type="match status" value="1"/>
</dbReference>
<name>E0I6U7_9BACL</name>
<dbReference type="GO" id="GO:0004181">
    <property type="term" value="F:metallocarboxypeptidase activity"/>
    <property type="evidence" value="ECO:0007669"/>
    <property type="project" value="InterPro"/>
</dbReference>
<sequence length="608" mass="67801">MSGNYPITWELDSIYPGGSSSEAFKNELSGTERDIAALIASLEEAAKAGSCAEAAVSEDAKFQAHALLTAWTEAVQSITLRLREADSFVACLMSQNMKDTAANGLNDRVKTISARMLGALTKFDAQLVAVPDQIWQSWLAEGPAGPAAFALAERRDAAREKLSPALEELAGDLAVDGYHGWGELYNTIVSRAKFQVTEADGTSRVLSAGQMHNRLFDADRAVREAAMAEWEREWSDLGELIAEPLNRLGGFRLKLYGHRNWTNVLKEPLAINRMSEATLNAMWAAVEESKPDLVRYMERKAKLLGIPKLDWHDVEAPISSTTKTVPFDEAAAFIVERFRQFSPDMAEFSEMAFRDGWIEAEDRAGKRPGGFCTSFPKSEQTRIFMTYSGTASNVSTLAHELGHAYHQHVMNDLPPLAQDYAMNVAETASTFAEMLVSDAAVKLTDDDGEKLALLEDKVQRAVAFFMNIHARFLFETRFYAKRKEGLVTAEELSELMEEAQREAFSGQLGSVHPSFWASKLHFYLTDVPFYNFPYTFGFLFSSGIYARAQREGEAFAERYVALLRDTGRMTVEELAKKHLGVDLEQPDFWREAVALTKADIEQFLAMTE</sequence>
<dbReference type="OrthoDB" id="9769691at2"/>
<evidence type="ECO:0000259" key="7">
    <source>
        <dbReference type="Pfam" id="PF01432"/>
    </source>
</evidence>
<dbReference type="MEROPS" id="M03.A08"/>
<protein>
    <submittedName>
        <fullName evidence="9">Oligoendopeptidase, pepF/M3 family</fullName>
    </submittedName>
</protein>
<keyword evidence="1 6" id="KW-0645">Protease</keyword>
<evidence type="ECO:0000259" key="8">
    <source>
        <dbReference type="Pfam" id="PF08439"/>
    </source>
</evidence>
<dbReference type="Gene3D" id="1.20.140.70">
    <property type="entry name" value="Oligopeptidase f, N-terminal domain"/>
    <property type="match status" value="1"/>
</dbReference>
<dbReference type="InterPro" id="IPR011977">
    <property type="entry name" value="Pept_M3B_clade3"/>
</dbReference>
<evidence type="ECO:0000313" key="9">
    <source>
        <dbReference type="EMBL" id="EFM11763.1"/>
    </source>
</evidence>
<evidence type="ECO:0000256" key="1">
    <source>
        <dbReference type="ARBA" id="ARBA00022670"/>
    </source>
</evidence>